<dbReference type="GeneID" id="55611933"/>
<keyword evidence="2" id="KW-1185">Reference proteome</keyword>
<dbReference type="Proteomes" id="UP000278789">
    <property type="component" value="Segment"/>
</dbReference>
<gene>
    <name evidence="1" type="primary">73</name>
    <name evidence="1" type="ORF">SEA_FOWLMOUTH_73</name>
</gene>
<protein>
    <submittedName>
        <fullName evidence="1">Uncharacterized protein</fullName>
    </submittedName>
</protein>
<evidence type="ECO:0000313" key="1">
    <source>
        <dbReference type="EMBL" id="AYN58022.1"/>
    </source>
</evidence>
<dbReference type="RefSeq" id="YP_009841740.1">
    <property type="nucleotide sequence ID" value="NC_048734.1"/>
</dbReference>
<organism evidence="1 2">
    <name type="scientific">Mycobacterium phage Fowlmouth</name>
    <dbReference type="NCBI Taxonomy" id="2419978"/>
    <lineage>
        <taxon>Viruses</taxon>
        <taxon>Duplodnaviria</taxon>
        <taxon>Heunggongvirae</taxon>
        <taxon>Uroviricota</taxon>
        <taxon>Caudoviricetes</taxon>
        <taxon>Fowlmouthvirus</taxon>
        <taxon>Fowlmouthvirus fowlmouth</taxon>
    </lineage>
</organism>
<evidence type="ECO:0000313" key="2">
    <source>
        <dbReference type="Proteomes" id="UP000278789"/>
    </source>
</evidence>
<proteinExistence type="predicted"/>
<dbReference type="EMBL" id="MH834613">
    <property type="protein sequence ID" value="AYN58022.1"/>
    <property type="molecule type" value="Genomic_DNA"/>
</dbReference>
<dbReference type="KEGG" id="vg:55611933"/>
<reference evidence="1" key="1">
    <citation type="submission" date="2018-09" db="EMBL/GenBank/DDBJ databases">
        <authorList>
            <person name="Bryant B."/>
            <person name="Burch A."/>
            <person name="Dorissaint R."/>
            <person name="Douthitt C."/>
            <person name="Garofalo J."/>
            <person name="Kuiack J."/>
            <person name="Marcillon S."/>
            <person name="Moreno J."/>
            <person name="Norus J."/>
            <person name="Parks M."/>
            <person name="Peroza J."/>
            <person name="Wilse K."/>
            <person name="Wiersma-Koch H."/>
            <person name="D'Elia T."/>
            <person name="Garlena R.A."/>
            <person name="Russell D.A."/>
            <person name="Pope W.H."/>
            <person name="Jacobs-Sera D."/>
            <person name="Hatfull G.F."/>
        </authorList>
    </citation>
    <scope>NUCLEOTIDE SEQUENCE [LARGE SCALE GENOMIC DNA]</scope>
</reference>
<sequence>MKIKTLTFIACEHCSKDFGGPDAGDYQDWDQIASGMSLPEFLAGEALSLGWFRVVWMTNDVLLCSSQCVTKWMKEVMSHGN</sequence>
<accession>A0A3G2KGA9</accession>
<name>A0A3G2KGA9_9CAUD</name>